<evidence type="ECO:0000313" key="2">
    <source>
        <dbReference type="EMBL" id="MBX8631466.1"/>
    </source>
</evidence>
<dbReference type="PANTHER" id="PTHR42760">
    <property type="entry name" value="SHORT-CHAIN DEHYDROGENASES/REDUCTASES FAMILY MEMBER"/>
    <property type="match status" value="1"/>
</dbReference>
<evidence type="ECO:0000313" key="3">
    <source>
        <dbReference type="Proteomes" id="UP000716004"/>
    </source>
</evidence>
<evidence type="ECO:0000256" key="1">
    <source>
        <dbReference type="ARBA" id="ARBA00006484"/>
    </source>
</evidence>
<dbReference type="Gene3D" id="3.40.50.720">
    <property type="entry name" value="NAD(P)-binding Rossmann-like Domain"/>
    <property type="match status" value="1"/>
</dbReference>
<dbReference type="PROSITE" id="PS00061">
    <property type="entry name" value="ADH_SHORT"/>
    <property type="match status" value="1"/>
</dbReference>
<accession>A0A8J7YNL8</accession>
<dbReference type="GO" id="GO:0016616">
    <property type="term" value="F:oxidoreductase activity, acting on the CH-OH group of donors, NAD or NADP as acceptor"/>
    <property type="evidence" value="ECO:0007669"/>
    <property type="project" value="TreeGrafter"/>
</dbReference>
<comment type="similarity">
    <text evidence="1">Belongs to the short-chain dehydrogenases/reductases (SDR) family.</text>
</comment>
<dbReference type="InterPro" id="IPR020904">
    <property type="entry name" value="Sc_DH/Rdtase_CS"/>
</dbReference>
<dbReference type="PRINTS" id="PR00081">
    <property type="entry name" value="GDHRDH"/>
</dbReference>
<protein>
    <submittedName>
        <fullName evidence="2">SDR family oxidoreductase</fullName>
    </submittedName>
</protein>
<dbReference type="PRINTS" id="PR00080">
    <property type="entry name" value="SDRFAMILY"/>
</dbReference>
<gene>
    <name evidence="2" type="ORF">J9259_02950</name>
</gene>
<comment type="caution">
    <text evidence="2">The sequence shown here is derived from an EMBL/GenBank/DDBJ whole genome shotgun (WGS) entry which is preliminary data.</text>
</comment>
<dbReference type="EMBL" id="JAGVSJ010000004">
    <property type="protein sequence ID" value="MBX8631466.1"/>
    <property type="molecule type" value="Genomic_DNA"/>
</dbReference>
<reference evidence="2" key="1">
    <citation type="submission" date="2021-04" db="EMBL/GenBank/DDBJ databases">
        <title>Genomic insights into ecological role and evolution of a novel Thermoplasmata order Candidatus Sysuiplasmatales.</title>
        <authorList>
            <person name="Yuan Y."/>
        </authorList>
    </citation>
    <scope>NUCLEOTIDE SEQUENCE</scope>
    <source>
        <strain evidence="2">YP2-bin.285</strain>
    </source>
</reference>
<name>A0A8J7YNL8_9ARCH</name>
<sequence>MIVLDGRGKVVVVTGGSRGIGRAVVERLLSDGSSVVTCHYGDRNGESSLLRYAADRGFARSLRIVESDTSKKQTSQELVNIAVESFGQLDGWINNAAVQILSKSEETDEGEWHRILSVNLDGYFFGCQAAAKYFISEGRGGSIVNVTSGVNLLAVKFLAAYTASKGAVASLTRCLAVEWGRYNIRVNSVAPGATDTPLNESLYTQEVRRIYNERIPLGHIASPAEIADAIVFLVSDDSRYISGHELVVDGGLNYNGTVYQPLH</sequence>
<dbReference type="InterPro" id="IPR002347">
    <property type="entry name" value="SDR_fam"/>
</dbReference>
<organism evidence="2 3">
    <name type="scientific">Candidatus Sysuiplasma superficiale</name>
    <dbReference type="NCBI Taxonomy" id="2823368"/>
    <lineage>
        <taxon>Archaea</taxon>
        <taxon>Methanobacteriati</taxon>
        <taxon>Thermoplasmatota</taxon>
        <taxon>Thermoplasmata</taxon>
        <taxon>Candidatus Sysuiplasmatales</taxon>
        <taxon>Candidatus Sysuiplasmataceae</taxon>
        <taxon>Candidatus Sysuiplasma</taxon>
    </lineage>
</organism>
<dbReference type="FunFam" id="3.40.50.720:FF:000084">
    <property type="entry name" value="Short-chain dehydrogenase reductase"/>
    <property type="match status" value="1"/>
</dbReference>
<dbReference type="Proteomes" id="UP000716004">
    <property type="component" value="Unassembled WGS sequence"/>
</dbReference>
<dbReference type="AlphaFoldDB" id="A0A8J7YNL8"/>
<dbReference type="CDD" id="cd05233">
    <property type="entry name" value="SDR_c"/>
    <property type="match status" value="1"/>
</dbReference>
<proteinExistence type="inferred from homology"/>
<dbReference type="InterPro" id="IPR036291">
    <property type="entry name" value="NAD(P)-bd_dom_sf"/>
</dbReference>
<dbReference type="Pfam" id="PF13561">
    <property type="entry name" value="adh_short_C2"/>
    <property type="match status" value="1"/>
</dbReference>
<dbReference type="SUPFAM" id="SSF51735">
    <property type="entry name" value="NAD(P)-binding Rossmann-fold domains"/>
    <property type="match status" value="1"/>
</dbReference>